<keyword evidence="1" id="KW-0812">Transmembrane</keyword>
<dbReference type="EMBL" id="CP139781">
    <property type="protein sequence ID" value="WRQ85795.1"/>
    <property type="molecule type" value="Genomic_DNA"/>
</dbReference>
<organism evidence="2 3">
    <name type="scientific">Actomonas aquatica</name>
    <dbReference type="NCBI Taxonomy" id="2866162"/>
    <lineage>
        <taxon>Bacteria</taxon>
        <taxon>Pseudomonadati</taxon>
        <taxon>Verrucomicrobiota</taxon>
        <taxon>Opitutia</taxon>
        <taxon>Opitutales</taxon>
        <taxon>Opitutaceae</taxon>
        <taxon>Actomonas</taxon>
    </lineage>
</organism>
<feature type="transmembrane region" description="Helical" evidence="1">
    <location>
        <begin position="117"/>
        <end position="136"/>
    </location>
</feature>
<sequence>MTTSSSLESGLFASFWDDGLLDLLLGCAVLTTGLGWVAWGPLAILHVPIWITLWAPLRRTFVEPHAGYVRFSQSRRERNAHYLAFSLTLGIGALALMGLAALRLAAGPTAPTVSGPLWIAGLPAFLIALGILGGSLLTHSRRLLLYTLWLTLCAIGVALLRGEPSISLLVGGGGLLLGAILQWRHFRHASREFEQTSSS</sequence>
<feature type="transmembrane region" description="Helical" evidence="1">
    <location>
        <begin position="82"/>
        <end position="105"/>
    </location>
</feature>
<keyword evidence="1" id="KW-1133">Transmembrane helix</keyword>
<feature type="transmembrane region" description="Helical" evidence="1">
    <location>
        <begin position="20"/>
        <end position="51"/>
    </location>
</feature>
<gene>
    <name evidence="2" type="ORF">K1X11_013365</name>
</gene>
<accession>A0ABZ1C2I4</accession>
<name>A0ABZ1C2I4_9BACT</name>
<reference evidence="2 3" key="1">
    <citation type="submission" date="2021-08" db="EMBL/GenBank/DDBJ databases">
        <authorList>
            <person name="Zhang D."/>
            <person name="Zhang A."/>
            <person name="Wang L."/>
        </authorList>
    </citation>
    <scope>NUCLEOTIDE SEQUENCE [LARGE SCALE GENOMIC DNA]</scope>
    <source>
        <strain evidence="2 3">WL0086</strain>
    </source>
</reference>
<reference evidence="2 3" key="2">
    <citation type="submission" date="2023-12" db="EMBL/GenBank/DDBJ databases">
        <title>Description of an unclassified Opitutus bacterium of Verrucomicrobiota.</title>
        <authorList>
            <person name="Zhang D.-F."/>
        </authorList>
    </citation>
    <scope>NUCLEOTIDE SEQUENCE [LARGE SCALE GENOMIC DNA]</scope>
    <source>
        <strain evidence="2 3">WL0086</strain>
    </source>
</reference>
<feature type="transmembrane region" description="Helical" evidence="1">
    <location>
        <begin position="143"/>
        <end position="160"/>
    </location>
</feature>
<evidence type="ECO:0000313" key="3">
    <source>
        <dbReference type="Proteomes" id="UP000738431"/>
    </source>
</evidence>
<proteinExistence type="predicted"/>
<evidence type="ECO:0000313" key="2">
    <source>
        <dbReference type="EMBL" id="WRQ85795.1"/>
    </source>
</evidence>
<dbReference type="Proteomes" id="UP000738431">
    <property type="component" value="Chromosome"/>
</dbReference>
<keyword evidence="1" id="KW-0472">Membrane</keyword>
<keyword evidence="3" id="KW-1185">Reference proteome</keyword>
<evidence type="ECO:0000256" key="1">
    <source>
        <dbReference type="SAM" id="Phobius"/>
    </source>
</evidence>
<dbReference type="RefSeq" id="WP_221032614.1">
    <property type="nucleotide sequence ID" value="NZ_CP139781.1"/>
</dbReference>
<protein>
    <submittedName>
        <fullName evidence="2">Uncharacterized protein</fullName>
    </submittedName>
</protein>
<feature type="transmembrane region" description="Helical" evidence="1">
    <location>
        <begin position="166"/>
        <end position="183"/>
    </location>
</feature>